<keyword evidence="7" id="KW-1185">Reference proteome</keyword>
<dbReference type="PANTHER" id="PTHR42788">
    <property type="entry name" value="TAURINE IMPORT ATP-BINDING PROTEIN-RELATED"/>
    <property type="match status" value="1"/>
</dbReference>
<keyword evidence="2" id="KW-0547">Nucleotide-binding</keyword>
<dbReference type="InterPro" id="IPR003439">
    <property type="entry name" value="ABC_transporter-like_ATP-bd"/>
</dbReference>
<sequence>MDEHNTEPVLQLENVSMTFATGADNPLTVLEDINLTLHDGEILGLLGRSGSGKSTLLRIADGLMKPTRGQVTYLGQPVTRPPDGMAMVFQTFALFPWLTVQQNVEAGLDALGVDPEDANRRATKAINNIGLQGFEHAYPRELSGGMRQRVGFARATVIEPIILLMDEPFSALDVLTAETLRTDFLDLWSSRQPPTKSVLMVTHNIEEAVLMCDRILVLASNPGRISLELPLSLPQPRDRLDSAFRDAVDEIHSTLTARAVESIRARKESGAGIAQPLPTASIAQISALSQALTAPTFDGHATVATVAEALKIPIDHLLPVAEALHILEFAEFKADSLTLTAAGRVFATSTPDARKRLFAEHLLRFVPLATHVERVLNERPNHQAPRRRFTEELEDALDRRDAEATMHTLITWGRYVGILTYDHRSQIVAARGDQPDMPHQAALVPGSEGPRAQAHPSNIVPVMHDRSRHDNVETP</sequence>
<dbReference type="PANTHER" id="PTHR42788:SF13">
    <property type="entry name" value="ALIPHATIC SULFONATES IMPORT ATP-BINDING PROTEIN SSUB"/>
    <property type="match status" value="1"/>
</dbReference>
<feature type="compositionally biased region" description="Basic and acidic residues" evidence="4">
    <location>
        <begin position="463"/>
        <end position="475"/>
    </location>
</feature>
<dbReference type="InterPro" id="IPR027417">
    <property type="entry name" value="P-loop_NTPase"/>
</dbReference>
<feature type="region of interest" description="Disordered" evidence="4">
    <location>
        <begin position="435"/>
        <end position="475"/>
    </location>
</feature>
<evidence type="ECO:0000259" key="5">
    <source>
        <dbReference type="PROSITE" id="PS50893"/>
    </source>
</evidence>
<dbReference type="GO" id="GO:0005524">
    <property type="term" value="F:ATP binding"/>
    <property type="evidence" value="ECO:0007669"/>
    <property type="project" value="UniProtKB-KW"/>
</dbReference>
<dbReference type="PROSITE" id="PS50893">
    <property type="entry name" value="ABC_TRANSPORTER_2"/>
    <property type="match status" value="1"/>
</dbReference>
<dbReference type="InterPro" id="IPR018632">
    <property type="entry name" value="AAA-associated_dom_C"/>
</dbReference>
<dbReference type="PROSITE" id="PS00211">
    <property type="entry name" value="ABC_TRANSPORTER_1"/>
    <property type="match status" value="1"/>
</dbReference>
<dbReference type="Pfam" id="PF09821">
    <property type="entry name" value="AAA_assoc_C"/>
    <property type="match status" value="1"/>
</dbReference>
<dbReference type="InterPro" id="IPR050166">
    <property type="entry name" value="ABC_transporter_ATP-bind"/>
</dbReference>
<keyword evidence="3 6" id="KW-0067">ATP-binding</keyword>
<evidence type="ECO:0000313" key="7">
    <source>
        <dbReference type="Proteomes" id="UP000465609"/>
    </source>
</evidence>
<dbReference type="Pfam" id="PF00005">
    <property type="entry name" value="ABC_tran"/>
    <property type="match status" value="1"/>
</dbReference>
<evidence type="ECO:0000256" key="3">
    <source>
        <dbReference type="ARBA" id="ARBA00022840"/>
    </source>
</evidence>
<evidence type="ECO:0000256" key="4">
    <source>
        <dbReference type="SAM" id="MobiDB-lite"/>
    </source>
</evidence>
<gene>
    <name evidence="6" type="ORF">MAUB_59030</name>
</gene>
<evidence type="ECO:0000313" key="6">
    <source>
        <dbReference type="EMBL" id="BBX88030.1"/>
    </source>
</evidence>
<dbReference type="RefSeq" id="WP_197907902.1">
    <property type="nucleotide sequence ID" value="NZ_AP022577.1"/>
</dbReference>
<dbReference type="Proteomes" id="UP000465609">
    <property type="component" value="Chromosome"/>
</dbReference>
<feature type="domain" description="ABC transporter" evidence="5">
    <location>
        <begin position="10"/>
        <end position="245"/>
    </location>
</feature>
<evidence type="ECO:0000256" key="2">
    <source>
        <dbReference type="ARBA" id="ARBA00022741"/>
    </source>
</evidence>
<reference evidence="6 7" key="1">
    <citation type="journal article" date="2019" name="Emerg. Microbes Infect.">
        <title>Comprehensive subspecies identification of 175 nontuberculous mycobacteria species based on 7547 genomic profiles.</title>
        <authorList>
            <person name="Matsumoto Y."/>
            <person name="Kinjo T."/>
            <person name="Motooka D."/>
            <person name="Nabeya D."/>
            <person name="Jung N."/>
            <person name="Uechi K."/>
            <person name="Horii T."/>
            <person name="Iida T."/>
            <person name="Fujita J."/>
            <person name="Nakamura S."/>
        </authorList>
    </citation>
    <scope>NUCLEOTIDE SEQUENCE [LARGE SCALE GENOMIC DNA]</scope>
    <source>
        <strain evidence="6 7">JCM 15296</strain>
    </source>
</reference>
<protein>
    <submittedName>
        <fullName evidence="6">ABC transporter ATP-binding protein</fullName>
    </submittedName>
</protein>
<name>A0ABM7IMM6_9MYCO</name>
<dbReference type="SUPFAM" id="SSF52540">
    <property type="entry name" value="P-loop containing nucleoside triphosphate hydrolases"/>
    <property type="match status" value="1"/>
</dbReference>
<evidence type="ECO:0000256" key="1">
    <source>
        <dbReference type="ARBA" id="ARBA00022448"/>
    </source>
</evidence>
<dbReference type="CDD" id="cd03293">
    <property type="entry name" value="ABC_NrtD_SsuB_transporters"/>
    <property type="match status" value="1"/>
</dbReference>
<proteinExistence type="predicted"/>
<organism evidence="6 7">
    <name type="scientific">Mycolicibacterium aubagnense</name>
    <dbReference type="NCBI Taxonomy" id="319707"/>
    <lineage>
        <taxon>Bacteria</taxon>
        <taxon>Bacillati</taxon>
        <taxon>Actinomycetota</taxon>
        <taxon>Actinomycetes</taxon>
        <taxon>Mycobacteriales</taxon>
        <taxon>Mycobacteriaceae</taxon>
        <taxon>Mycolicibacterium</taxon>
    </lineage>
</organism>
<accession>A0ABM7IMM6</accession>
<dbReference type="SMART" id="SM00382">
    <property type="entry name" value="AAA"/>
    <property type="match status" value="1"/>
</dbReference>
<dbReference type="Gene3D" id="3.40.50.300">
    <property type="entry name" value="P-loop containing nucleotide triphosphate hydrolases"/>
    <property type="match status" value="1"/>
</dbReference>
<keyword evidence="1" id="KW-0813">Transport</keyword>
<dbReference type="InterPro" id="IPR017871">
    <property type="entry name" value="ABC_transporter-like_CS"/>
</dbReference>
<dbReference type="InterPro" id="IPR003593">
    <property type="entry name" value="AAA+_ATPase"/>
</dbReference>
<dbReference type="EMBL" id="AP022577">
    <property type="protein sequence ID" value="BBX88030.1"/>
    <property type="molecule type" value="Genomic_DNA"/>
</dbReference>